<organism evidence="1">
    <name type="scientific">Caudovirales sp. ctrNG92</name>
    <dbReference type="NCBI Taxonomy" id="2827638"/>
    <lineage>
        <taxon>Viruses</taxon>
        <taxon>Duplodnaviria</taxon>
        <taxon>Heunggongvirae</taxon>
        <taxon>Uroviricota</taxon>
        <taxon>Caudoviricetes</taxon>
    </lineage>
</organism>
<protein>
    <submittedName>
        <fullName evidence="1">Uncharacterized protein</fullName>
    </submittedName>
</protein>
<accession>A0A8S5SF41</accession>
<name>A0A8S5SF41_9CAUD</name>
<sequence length="143" mass="14492">MACENKCWQKSAQTAYNDAEQAYVAAGTQVNVLGTLATDSGVSVKTQTGGFQIVSGGLFRVSYDVTSTPGAAGAQILQLYNGSTALPCAIATDTVAANGIITQHVETVVNLATCCAITPVISARISGVAGVINHVCASVVKLA</sequence>
<proteinExistence type="predicted"/>
<reference evidence="1" key="1">
    <citation type="journal article" date="2021" name="Proc. Natl. Acad. Sci. U.S.A.">
        <title>A Catalog of Tens of Thousands of Viruses from Human Metagenomes Reveals Hidden Associations with Chronic Diseases.</title>
        <authorList>
            <person name="Tisza M.J."/>
            <person name="Buck C.B."/>
        </authorList>
    </citation>
    <scope>NUCLEOTIDE SEQUENCE</scope>
    <source>
        <strain evidence="1">CtrNG92</strain>
    </source>
</reference>
<dbReference type="EMBL" id="BK032578">
    <property type="protein sequence ID" value="DAF49255.1"/>
    <property type="molecule type" value="Genomic_DNA"/>
</dbReference>
<evidence type="ECO:0000313" key="1">
    <source>
        <dbReference type="EMBL" id="DAF49255.1"/>
    </source>
</evidence>